<feature type="compositionally biased region" description="Basic and acidic residues" evidence="1">
    <location>
        <begin position="55"/>
        <end position="67"/>
    </location>
</feature>
<gene>
    <name evidence="2" type="ORF">LCGC14_1631500</name>
</gene>
<protein>
    <submittedName>
        <fullName evidence="2">Uncharacterized protein</fullName>
    </submittedName>
</protein>
<comment type="caution">
    <text evidence="2">The sequence shown here is derived from an EMBL/GenBank/DDBJ whole genome shotgun (WGS) entry which is preliminary data.</text>
</comment>
<reference evidence="2" key="1">
    <citation type="journal article" date="2015" name="Nature">
        <title>Complex archaea that bridge the gap between prokaryotes and eukaryotes.</title>
        <authorList>
            <person name="Spang A."/>
            <person name="Saw J.H."/>
            <person name="Jorgensen S.L."/>
            <person name="Zaremba-Niedzwiedzka K."/>
            <person name="Martijn J."/>
            <person name="Lind A.E."/>
            <person name="van Eijk R."/>
            <person name="Schleper C."/>
            <person name="Guy L."/>
            <person name="Ettema T.J."/>
        </authorList>
    </citation>
    <scope>NUCLEOTIDE SEQUENCE</scope>
</reference>
<sequence>MTRFGLGGPFGPRPTVPSQFWGMSREEIVKTLMDAGYSRKMAEQDADGFLAYTDGAKHEPAQEKDPGNDSVSGMGIRERIQ</sequence>
<evidence type="ECO:0000256" key="1">
    <source>
        <dbReference type="SAM" id="MobiDB-lite"/>
    </source>
</evidence>
<feature type="non-terminal residue" evidence="2">
    <location>
        <position position="81"/>
    </location>
</feature>
<proteinExistence type="predicted"/>
<dbReference type="AlphaFoldDB" id="A0A0F9L283"/>
<name>A0A0F9L283_9ZZZZ</name>
<dbReference type="EMBL" id="LAZR01013467">
    <property type="protein sequence ID" value="KKM21835.1"/>
    <property type="molecule type" value="Genomic_DNA"/>
</dbReference>
<accession>A0A0F9L283</accession>
<organism evidence="2">
    <name type="scientific">marine sediment metagenome</name>
    <dbReference type="NCBI Taxonomy" id="412755"/>
    <lineage>
        <taxon>unclassified sequences</taxon>
        <taxon>metagenomes</taxon>
        <taxon>ecological metagenomes</taxon>
    </lineage>
</organism>
<feature type="region of interest" description="Disordered" evidence="1">
    <location>
        <begin position="53"/>
        <end position="81"/>
    </location>
</feature>
<evidence type="ECO:0000313" key="2">
    <source>
        <dbReference type="EMBL" id="KKM21835.1"/>
    </source>
</evidence>